<dbReference type="RefSeq" id="WP_210036726.1">
    <property type="nucleotide sequence ID" value="NZ_JAGINU010000003.1"/>
</dbReference>
<accession>A0ABS4W5U3</accession>
<dbReference type="SUPFAM" id="SSF49899">
    <property type="entry name" value="Concanavalin A-like lectins/glucanases"/>
    <property type="match status" value="1"/>
</dbReference>
<dbReference type="PANTHER" id="PTHR10963">
    <property type="entry name" value="GLYCOSYL HYDROLASE-RELATED"/>
    <property type="match status" value="1"/>
</dbReference>
<keyword evidence="5" id="KW-1185">Reference proteome</keyword>
<sequence length="366" mass="38276">MPSQLWARFGTALTLSASLAGSALSPAAPADEDVECGWRITATHVLAELDGDNSERAQELREALIEVGADEPDFVPESCHETGSGGTGDDQNPGSGSGSGDGSGSGSGSGSGDQGASAGDAFDWGDPDVVDDFESAGLEGWNLYDGPGHAGNGVRSPDAATVSDGILTINGTADGTTGGMAWGDSQQYGRWEVRMKAPQGDEAYNALALLWPTAENFPVGGEVDFAEIMDSSRQKVELFLHYGEDNSQVHGEVEVDATEWHNYAVEWTPDGITAFLDGEEWWKTTDTSILPPGPMHLCLQLDWFPDNGGGGGEGEVHYDWVKQWSLGEGEGSSTDSDASAGSTDADSSTSLTEEENSKGGRMAAVR</sequence>
<dbReference type="PANTHER" id="PTHR10963:SF60">
    <property type="entry name" value="GRAM-NEGATIVE BACTERIA-BINDING PROTEIN 1-RELATED"/>
    <property type="match status" value="1"/>
</dbReference>
<protein>
    <submittedName>
        <fullName evidence="4">Beta-glucanase (GH16 family)</fullName>
    </submittedName>
</protein>
<dbReference type="Pfam" id="PF00722">
    <property type="entry name" value="Glyco_hydro_16"/>
    <property type="match status" value="1"/>
</dbReference>
<dbReference type="Gene3D" id="2.60.120.200">
    <property type="match status" value="1"/>
</dbReference>
<dbReference type="InterPro" id="IPR050546">
    <property type="entry name" value="Glycosyl_Hydrlase_16"/>
</dbReference>
<feature type="chain" id="PRO_5046738986" evidence="2">
    <location>
        <begin position="31"/>
        <end position="366"/>
    </location>
</feature>
<dbReference type="Proteomes" id="UP001519295">
    <property type="component" value="Unassembled WGS sequence"/>
</dbReference>
<dbReference type="CDD" id="cd00413">
    <property type="entry name" value="Glyco_hydrolase_16"/>
    <property type="match status" value="1"/>
</dbReference>
<evidence type="ECO:0000256" key="1">
    <source>
        <dbReference type="SAM" id="MobiDB-lite"/>
    </source>
</evidence>
<feature type="domain" description="GH16" evidence="3">
    <location>
        <begin position="122"/>
        <end position="329"/>
    </location>
</feature>
<dbReference type="InterPro" id="IPR013320">
    <property type="entry name" value="ConA-like_dom_sf"/>
</dbReference>
<proteinExistence type="predicted"/>
<evidence type="ECO:0000313" key="4">
    <source>
        <dbReference type="EMBL" id="MBP2371582.1"/>
    </source>
</evidence>
<name>A0ABS4W5U3_9PSEU</name>
<feature type="compositionally biased region" description="Gly residues" evidence="1">
    <location>
        <begin position="95"/>
        <end position="113"/>
    </location>
</feature>
<feature type="compositionally biased region" description="Low complexity" evidence="1">
    <location>
        <begin position="327"/>
        <end position="351"/>
    </location>
</feature>
<reference evidence="4 5" key="1">
    <citation type="submission" date="2021-03" db="EMBL/GenBank/DDBJ databases">
        <title>Sequencing the genomes of 1000 actinobacteria strains.</title>
        <authorList>
            <person name="Klenk H.-P."/>
        </authorList>
    </citation>
    <scope>NUCLEOTIDE SEQUENCE [LARGE SCALE GENOMIC DNA]</scope>
    <source>
        <strain evidence="4 5">DSM 45256</strain>
    </source>
</reference>
<keyword evidence="2" id="KW-0732">Signal</keyword>
<feature type="region of interest" description="Disordered" evidence="1">
    <location>
        <begin position="327"/>
        <end position="366"/>
    </location>
</feature>
<dbReference type="EMBL" id="JAGINU010000003">
    <property type="protein sequence ID" value="MBP2371582.1"/>
    <property type="molecule type" value="Genomic_DNA"/>
</dbReference>
<evidence type="ECO:0000259" key="3">
    <source>
        <dbReference type="PROSITE" id="PS51762"/>
    </source>
</evidence>
<feature type="signal peptide" evidence="2">
    <location>
        <begin position="1"/>
        <end position="30"/>
    </location>
</feature>
<gene>
    <name evidence="4" type="ORF">JOF36_007355</name>
</gene>
<dbReference type="InterPro" id="IPR000757">
    <property type="entry name" value="Beta-glucanase-like"/>
</dbReference>
<dbReference type="PROSITE" id="PS51762">
    <property type="entry name" value="GH16_2"/>
    <property type="match status" value="1"/>
</dbReference>
<feature type="region of interest" description="Disordered" evidence="1">
    <location>
        <begin position="67"/>
        <end position="131"/>
    </location>
</feature>
<comment type="caution">
    <text evidence="4">The sequence shown here is derived from an EMBL/GenBank/DDBJ whole genome shotgun (WGS) entry which is preliminary data.</text>
</comment>
<organism evidence="4 5">
    <name type="scientific">Pseudonocardia parietis</name>
    <dbReference type="NCBI Taxonomy" id="570936"/>
    <lineage>
        <taxon>Bacteria</taxon>
        <taxon>Bacillati</taxon>
        <taxon>Actinomycetota</taxon>
        <taxon>Actinomycetes</taxon>
        <taxon>Pseudonocardiales</taxon>
        <taxon>Pseudonocardiaceae</taxon>
        <taxon>Pseudonocardia</taxon>
    </lineage>
</organism>
<evidence type="ECO:0000256" key="2">
    <source>
        <dbReference type="SAM" id="SignalP"/>
    </source>
</evidence>
<evidence type="ECO:0000313" key="5">
    <source>
        <dbReference type="Proteomes" id="UP001519295"/>
    </source>
</evidence>